<dbReference type="InterPro" id="IPR054593">
    <property type="entry name" value="Beta-mannosidase-like_N2"/>
</dbReference>
<dbReference type="InterPro" id="IPR006103">
    <property type="entry name" value="Glyco_hydro_2_cat"/>
</dbReference>
<organism evidence="10 11">
    <name type="scientific">Paenibacillus nasutitermitis</name>
    <dbReference type="NCBI Taxonomy" id="1652958"/>
    <lineage>
        <taxon>Bacteria</taxon>
        <taxon>Bacillati</taxon>
        <taxon>Bacillota</taxon>
        <taxon>Bacilli</taxon>
        <taxon>Bacillales</taxon>
        <taxon>Paenibacillaceae</taxon>
        <taxon>Paenibacillus</taxon>
    </lineage>
</organism>
<evidence type="ECO:0000259" key="8">
    <source>
        <dbReference type="Pfam" id="PF02836"/>
    </source>
</evidence>
<gene>
    <name evidence="10" type="ORF">GCM10010911_47110</name>
</gene>
<dbReference type="PANTHER" id="PTHR43730:SF1">
    <property type="entry name" value="BETA-MANNOSIDASE"/>
    <property type="match status" value="1"/>
</dbReference>
<dbReference type="Pfam" id="PF02836">
    <property type="entry name" value="Glyco_hydro_2_C"/>
    <property type="match status" value="1"/>
</dbReference>
<keyword evidence="4" id="KW-0732">Signal</keyword>
<keyword evidence="11" id="KW-1185">Reference proteome</keyword>
<reference evidence="10" key="2">
    <citation type="submission" date="2020-09" db="EMBL/GenBank/DDBJ databases">
        <authorList>
            <person name="Sun Q."/>
            <person name="Zhou Y."/>
        </authorList>
    </citation>
    <scope>NUCLEOTIDE SEQUENCE</scope>
    <source>
        <strain evidence="10">CGMCC 1.15178</strain>
    </source>
</reference>
<protein>
    <recommendedName>
        <fullName evidence="3">beta-mannosidase</fullName>
        <ecNumber evidence="3">3.2.1.25</ecNumber>
    </recommendedName>
</protein>
<reference evidence="10" key="1">
    <citation type="journal article" date="2014" name="Int. J. Syst. Evol. Microbiol.">
        <title>Complete genome sequence of Corynebacterium casei LMG S-19264T (=DSM 44701T), isolated from a smear-ripened cheese.</title>
        <authorList>
            <consortium name="US DOE Joint Genome Institute (JGI-PGF)"/>
            <person name="Walter F."/>
            <person name="Albersmeier A."/>
            <person name="Kalinowski J."/>
            <person name="Ruckert C."/>
        </authorList>
    </citation>
    <scope>NUCLEOTIDE SEQUENCE</scope>
    <source>
        <strain evidence="10">CGMCC 1.15178</strain>
    </source>
</reference>
<dbReference type="InterPro" id="IPR006102">
    <property type="entry name" value="Ig-like_GH2"/>
</dbReference>
<accession>A0A917DZH6</accession>
<evidence type="ECO:0000256" key="6">
    <source>
        <dbReference type="ARBA" id="ARBA00023295"/>
    </source>
</evidence>
<dbReference type="GO" id="GO:0006516">
    <property type="term" value="P:glycoprotein catabolic process"/>
    <property type="evidence" value="ECO:0007669"/>
    <property type="project" value="TreeGrafter"/>
</dbReference>
<dbReference type="Proteomes" id="UP000612456">
    <property type="component" value="Unassembled WGS sequence"/>
</dbReference>
<dbReference type="GO" id="GO:0005975">
    <property type="term" value="P:carbohydrate metabolic process"/>
    <property type="evidence" value="ECO:0007669"/>
    <property type="project" value="InterPro"/>
</dbReference>
<feature type="domain" description="Glycoside hydrolase family 2 catalytic" evidence="8">
    <location>
        <begin position="322"/>
        <end position="558"/>
    </location>
</feature>
<dbReference type="Gene3D" id="3.20.20.80">
    <property type="entry name" value="Glycosidases"/>
    <property type="match status" value="1"/>
</dbReference>
<dbReference type="SUPFAM" id="SSF51445">
    <property type="entry name" value="(Trans)glycosidases"/>
    <property type="match status" value="1"/>
</dbReference>
<evidence type="ECO:0000256" key="3">
    <source>
        <dbReference type="ARBA" id="ARBA00012754"/>
    </source>
</evidence>
<dbReference type="PANTHER" id="PTHR43730">
    <property type="entry name" value="BETA-MANNOSIDASE"/>
    <property type="match status" value="1"/>
</dbReference>
<dbReference type="Gene3D" id="2.60.40.10">
    <property type="entry name" value="Immunoglobulins"/>
    <property type="match status" value="1"/>
</dbReference>
<dbReference type="RefSeq" id="WP_229750480.1">
    <property type="nucleotide sequence ID" value="NZ_BMHP01000003.1"/>
</dbReference>
<evidence type="ECO:0000256" key="4">
    <source>
        <dbReference type="ARBA" id="ARBA00022729"/>
    </source>
</evidence>
<sequence length="855" mass="98591">MRFLKLFEWKLKGFYPYVPFLGNSMETQQELMGMTDWLPAEVPGCVQNDLWKAGWIDDPYKDMNSLKCEWVENRWWMYRTNFSISVAPDESILLIFKGIDYKAHFYFNGHFLATHEGMFEPVELTIDSDLCQNENELTVLFEHVPDEMGQIGYTSETHTQKSRFNYKWDFSTRLVPIGLWDDVYVKVIKSAYWGEVQLTTSFDEQTGNIRWHGALKGPASTSVHPSDDLAAIAEVVHNGESLGKWKSAVLQSGSFEIDMALSNISLWYPNGLGEQPLYQVKVGLYHDGELLDEWTGRTGFRCLEWITNEEAPTDAFPYSVNMNSSRMYIKGMNLTPLDMMYGTATKKRYEDVVLKLKKANVNLVRVWGGGLIEKDVFYELCDEHGILIWQEFIQSSSGIDNIPSQKPEFLRLLERAAYSALTRKRNHISLACWSGGNELRDELGIPSTAEDRNIALLQTMVHGLDPHRHFFPTSASGPNEFLSLDTPGENYDVHGPWKYAGPVEQYRLYNSSDSLLQSEFGVDGLASYASMLRFINKTELKVQTMQENDVWRHHGEWWCTKDREDEMFGDINDLQEFVVASQWTQAEGLRYALEANRRRKYRNSGSIVWQFNEPFPNVSCTSVIDYYHQPKMAYYWVRKAFANRHLSLKYDQLIIDPNVPFYPELYFHNSLDEGELNWTIECISPQGELFHIQKGRHSIHSNTSTKLETLDWNVSTMSERIVIVRLSGSFIGESYKSNTSYNLEANTYLFSTKQSHYFSDWLRAPSADLSWSHVRNSGYDAIEIYEVVNTGPIPALYIVAAHREGEVEKILFSEQNYSVLFAGEKLQFEVERHSWGNDAVDPSSIYFKTLHSAGR</sequence>
<evidence type="ECO:0000313" key="11">
    <source>
        <dbReference type="Proteomes" id="UP000612456"/>
    </source>
</evidence>
<dbReference type="EC" id="3.2.1.25" evidence="3"/>
<dbReference type="InterPro" id="IPR050887">
    <property type="entry name" value="Beta-mannosidase_GH2"/>
</dbReference>
<dbReference type="Pfam" id="PF00703">
    <property type="entry name" value="Glyco_hydro_2"/>
    <property type="match status" value="1"/>
</dbReference>
<dbReference type="GO" id="GO:0004567">
    <property type="term" value="F:beta-mannosidase activity"/>
    <property type="evidence" value="ECO:0007669"/>
    <property type="project" value="UniProtKB-EC"/>
</dbReference>
<dbReference type="Gene3D" id="2.60.120.260">
    <property type="entry name" value="Galactose-binding domain-like"/>
    <property type="match status" value="1"/>
</dbReference>
<evidence type="ECO:0000259" key="7">
    <source>
        <dbReference type="Pfam" id="PF00703"/>
    </source>
</evidence>
<keyword evidence="6" id="KW-0326">Glycosidase</keyword>
<dbReference type="SUPFAM" id="SSF49785">
    <property type="entry name" value="Galactose-binding domain-like"/>
    <property type="match status" value="1"/>
</dbReference>
<comment type="catalytic activity">
    <reaction evidence="1">
        <text>Hydrolysis of terminal, non-reducing beta-D-mannose residues in beta-D-mannosides.</text>
        <dbReference type="EC" id="3.2.1.25"/>
    </reaction>
</comment>
<comment type="similarity">
    <text evidence="2">Belongs to the glycosyl hydrolase 2 family.</text>
</comment>
<evidence type="ECO:0000256" key="2">
    <source>
        <dbReference type="ARBA" id="ARBA00007401"/>
    </source>
</evidence>
<dbReference type="Pfam" id="PF22666">
    <property type="entry name" value="Glyco_hydro_2_N2"/>
    <property type="match status" value="1"/>
</dbReference>
<evidence type="ECO:0000259" key="9">
    <source>
        <dbReference type="Pfam" id="PF22666"/>
    </source>
</evidence>
<dbReference type="InterPro" id="IPR036156">
    <property type="entry name" value="Beta-gal/glucu_dom_sf"/>
</dbReference>
<name>A0A917DZH6_9BACL</name>
<dbReference type="InterPro" id="IPR017853">
    <property type="entry name" value="GH"/>
</dbReference>
<feature type="domain" description="Glycoside hydrolase family 2 immunoglobulin-like beta-sandwich" evidence="7">
    <location>
        <begin position="246"/>
        <end position="301"/>
    </location>
</feature>
<keyword evidence="5" id="KW-0378">Hydrolase</keyword>
<feature type="domain" description="Beta-mannosidase-like galactose-binding" evidence="9">
    <location>
        <begin position="34"/>
        <end position="180"/>
    </location>
</feature>
<dbReference type="AlphaFoldDB" id="A0A917DZH6"/>
<dbReference type="SUPFAM" id="SSF49303">
    <property type="entry name" value="beta-Galactosidase/glucuronidase domain"/>
    <property type="match status" value="1"/>
</dbReference>
<dbReference type="EMBL" id="BMHP01000003">
    <property type="protein sequence ID" value="GGD83527.1"/>
    <property type="molecule type" value="Genomic_DNA"/>
</dbReference>
<dbReference type="InterPro" id="IPR013783">
    <property type="entry name" value="Ig-like_fold"/>
</dbReference>
<proteinExistence type="inferred from homology"/>
<evidence type="ECO:0000256" key="1">
    <source>
        <dbReference type="ARBA" id="ARBA00000829"/>
    </source>
</evidence>
<comment type="caution">
    <text evidence="10">The sequence shown here is derived from an EMBL/GenBank/DDBJ whole genome shotgun (WGS) entry which is preliminary data.</text>
</comment>
<evidence type="ECO:0000256" key="5">
    <source>
        <dbReference type="ARBA" id="ARBA00022801"/>
    </source>
</evidence>
<dbReference type="InterPro" id="IPR008979">
    <property type="entry name" value="Galactose-bd-like_sf"/>
</dbReference>
<evidence type="ECO:0000313" key="10">
    <source>
        <dbReference type="EMBL" id="GGD83527.1"/>
    </source>
</evidence>